<dbReference type="Pfam" id="PF02383">
    <property type="entry name" value="Syja_N"/>
    <property type="match status" value="1"/>
</dbReference>
<evidence type="ECO:0000256" key="1">
    <source>
        <dbReference type="SAM" id="Phobius"/>
    </source>
</evidence>
<dbReference type="OrthoDB" id="405996at2759"/>
<keyword evidence="4" id="KW-1185">Reference proteome</keyword>
<organism evidence="3 4">
    <name type="scientific">Linnemannia hyalina</name>
    <dbReference type="NCBI Taxonomy" id="64524"/>
    <lineage>
        <taxon>Eukaryota</taxon>
        <taxon>Fungi</taxon>
        <taxon>Fungi incertae sedis</taxon>
        <taxon>Mucoromycota</taxon>
        <taxon>Mortierellomycotina</taxon>
        <taxon>Mortierellomycetes</taxon>
        <taxon>Mortierellales</taxon>
        <taxon>Mortierellaceae</taxon>
        <taxon>Linnemannia</taxon>
    </lineage>
</organism>
<accession>A0A9P7Y133</accession>
<dbReference type="EMBL" id="JAHRHY010000003">
    <property type="protein sequence ID" value="KAG9070802.1"/>
    <property type="molecule type" value="Genomic_DNA"/>
</dbReference>
<keyword evidence="1" id="KW-0472">Membrane</keyword>
<evidence type="ECO:0000259" key="2">
    <source>
        <dbReference type="PROSITE" id="PS50275"/>
    </source>
</evidence>
<name>A0A9P7Y133_9FUNG</name>
<feature type="domain" description="SAC" evidence="2">
    <location>
        <begin position="59"/>
        <end position="367"/>
    </location>
</feature>
<dbReference type="Proteomes" id="UP000707451">
    <property type="component" value="Unassembled WGS sequence"/>
</dbReference>
<comment type="caution">
    <text evidence="3">The sequence shown here is derived from an EMBL/GenBank/DDBJ whole genome shotgun (WGS) entry which is preliminary data.</text>
</comment>
<feature type="transmembrane region" description="Helical" evidence="1">
    <location>
        <begin position="423"/>
        <end position="444"/>
    </location>
</feature>
<dbReference type="AlphaFoldDB" id="A0A9P7Y133"/>
<keyword evidence="1" id="KW-1133">Transmembrane helix</keyword>
<gene>
    <name evidence="3" type="ORF">KI688_008343</name>
</gene>
<feature type="transmembrane region" description="Helical" evidence="1">
    <location>
        <begin position="394"/>
        <end position="416"/>
    </location>
</feature>
<proteinExistence type="predicted"/>
<keyword evidence="1" id="KW-0812">Transmembrane</keyword>
<dbReference type="GO" id="GO:0043812">
    <property type="term" value="F:phosphatidylinositol-4-phosphate phosphatase activity"/>
    <property type="evidence" value="ECO:0007669"/>
    <property type="project" value="TreeGrafter"/>
</dbReference>
<dbReference type="PANTHER" id="PTHR45662:SF2">
    <property type="entry name" value="PHOSPHATIDYLINOSITOL-3-PHOSPHATASE SAC1"/>
    <property type="match status" value="1"/>
</dbReference>
<sequence length="488" mass="56221">MLLLLGEYMIVVTDRIKVGRMGEHDIFKLKDYKIMPFSRNYLALSEAQTNEETTFIALLHQHLQSSQFHFSYGYEITHTLQRQSEFRGDTRPIWERADERFFWNYRLQSKFIDHMRAHKNQDLSRFILPIMNGFAEFRAAEINKRAFTFVLISRRSRHRAGTRYFSRGIDAQGNVSNFNETEHIVILDPVTNALIPSNRTVMAHVQTRGSIPIYWTQINNIKYTPKLQIFDNPDTETAFRKHFDTQKRYYGPQLVINLINKKGYEAPMGAAFSKQIDILNDPQIKYFRAELGISGAGILRVYQKQTSVVRTNCMDCLDRTNVVQSVISRWVLNRQLHSVGVLASGEQFDSQEEFESIFRNVWADNADVDAYDLFLGVFDLQEAGSAPIVEGQALILKALPIILLVCFAMLTTCAIVPETIFSTYVLLFASFWIALMAYVTKTIVENGVHYVNWPRLVPLAFDLPENHFPGISEAKLDTGEVELGWKNE</sequence>
<dbReference type="GO" id="GO:0005783">
    <property type="term" value="C:endoplasmic reticulum"/>
    <property type="evidence" value="ECO:0007669"/>
    <property type="project" value="TreeGrafter"/>
</dbReference>
<dbReference type="PROSITE" id="PS50275">
    <property type="entry name" value="SAC"/>
    <property type="match status" value="1"/>
</dbReference>
<dbReference type="PANTHER" id="PTHR45662">
    <property type="entry name" value="PHOSPHATIDYLINOSITIDE PHOSPHATASE SAC1"/>
    <property type="match status" value="1"/>
</dbReference>
<dbReference type="InterPro" id="IPR002013">
    <property type="entry name" value="SAC_dom"/>
</dbReference>
<reference evidence="3" key="1">
    <citation type="submission" date="2021-06" db="EMBL/GenBank/DDBJ databases">
        <title>Genome Sequence of Mortierella hyaline Strain SCG-10, a Cold-Adapted, Nitrate-Reducing Fungus Isolated from Soil in Minnesota, USA.</title>
        <authorList>
            <person name="Aldossari N."/>
        </authorList>
    </citation>
    <scope>NUCLEOTIDE SEQUENCE</scope>
    <source>
        <strain evidence="3">SCG-10</strain>
    </source>
</reference>
<evidence type="ECO:0000313" key="3">
    <source>
        <dbReference type="EMBL" id="KAG9070802.1"/>
    </source>
</evidence>
<evidence type="ECO:0000313" key="4">
    <source>
        <dbReference type="Proteomes" id="UP000707451"/>
    </source>
</evidence>
<dbReference type="GO" id="GO:0046856">
    <property type="term" value="P:phosphatidylinositol dephosphorylation"/>
    <property type="evidence" value="ECO:0007669"/>
    <property type="project" value="TreeGrafter"/>
</dbReference>
<protein>
    <recommendedName>
        <fullName evidence="2">SAC domain-containing protein</fullName>
    </recommendedName>
</protein>